<evidence type="ECO:0000256" key="1">
    <source>
        <dbReference type="SAM" id="Phobius"/>
    </source>
</evidence>
<dbReference type="EMBL" id="JALIRP010000007">
    <property type="protein sequence ID" value="MCJ8013614.1"/>
    <property type="molecule type" value="Genomic_DNA"/>
</dbReference>
<feature type="transmembrane region" description="Helical" evidence="1">
    <location>
        <begin position="89"/>
        <end position="111"/>
    </location>
</feature>
<keyword evidence="1" id="KW-0812">Transmembrane</keyword>
<evidence type="ECO:0000313" key="2">
    <source>
        <dbReference type="EMBL" id="MCJ8013614.1"/>
    </source>
</evidence>
<proteinExistence type="predicted"/>
<dbReference type="Pfam" id="PF11188">
    <property type="entry name" value="DUF2975"/>
    <property type="match status" value="1"/>
</dbReference>
<evidence type="ECO:0000313" key="3">
    <source>
        <dbReference type="Proteomes" id="UP001139347"/>
    </source>
</evidence>
<sequence>MKHKELSTWLKLIIVFCGIFGLLFCSYLAPEFGKRMLLDSESLKNLYHPFVVFIWITGIPFFISLFLGWQICSCIGAGQAFTLKNAERLKVISVLSMIEGVLYIGALLYLFVNGSNYSYILSVLLLILFFAVIISIFTSLLSNLVREASEMKQDNDLTI</sequence>
<organism evidence="2 3">
    <name type="scientific">Paenibacillus mangrovi</name>
    <dbReference type="NCBI Taxonomy" id="2931978"/>
    <lineage>
        <taxon>Bacteria</taxon>
        <taxon>Bacillati</taxon>
        <taxon>Bacillota</taxon>
        <taxon>Bacilli</taxon>
        <taxon>Bacillales</taxon>
        <taxon>Paenibacillaceae</taxon>
        <taxon>Paenibacillus</taxon>
    </lineage>
</organism>
<protein>
    <submittedName>
        <fullName evidence="2">DUF2975 domain-containing protein</fullName>
    </submittedName>
</protein>
<keyword evidence="3" id="KW-1185">Reference proteome</keyword>
<dbReference type="Proteomes" id="UP001139347">
    <property type="component" value="Unassembled WGS sequence"/>
</dbReference>
<accession>A0A9X1WR94</accession>
<dbReference type="InterPro" id="IPR021354">
    <property type="entry name" value="DUF2975"/>
</dbReference>
<feature type="transmembrane region" description="Helical" evidence="1">
    <location>
        <begin position="117"/>
        <end position="141"/>
    </location>
</feature>
<dbReference type="AlphaFoldDB" id="A0A9X1WR94"/>
<name>A0A9X1WR94_9BACL</name>
<keyword evidence="1" id="KW-1133">Transmembrane helix</keyword>
<feature type="transmembrane region" description="Helical" evidence="1">
    <location>
        <begin position="12"/>
        <end position="30"/>
    </location>
</feature>
<feature type="transmembrane region" description="Helical" evidence="1">
    <location>
        <begin position="50"/>
        <end position="69"/>
    </location>
</feature>
<reference evidence="2" key="1">
    <citation type="submission" date="2022-04" db="EMBL/GenBank/DDBJ databases">
        <title>Paenibacillus mangrovi sp. nov., a novel endophytic bacterium isolated from bark of Kandelia candel.</title>
        <authorList>
            <person name="Tuo L."/>
        </authorList>
    </citation>
    <scope>NUCLEOTIDE SEQUENCE</scope>
    <source>
        <strain evidence="2">KQZ6P-2</strain>
    </source>
</reference>
<comment type="caution">
    <text evidence="2">The sequence shown here is derived from an EMBL/GenBank/DDBJ whole genome shotgun (WGS) entry which is preliminary data.</text>
</comment>
<dbReference type="RefSeq" id="WP_244727261.1">
    <property type="nucleotide sequence ID" value="NZ_JALIRP010000007.1"/>
</dbReference>
<keyword evidence="1" id="KW-0472">Membrane</keyword>
<gene>
    <name evidence="2" type="ORF">MUG84_17970</name>
</gene>